<feature type="transmembrane region" description="Helical" evidence="1">
    <location>
        <begin position="6"/>
        <end position="29"/>
    </location>
</feature>
<evidence type="ECO:0000313" key="2">
    <source>
        <dbReference type="EnsemblMetazoa" id="Aqu2.1.31227_001"/>
    </source>
</evidence>
<dbReference type="AlphaFoldDB" id="A0A1X7UV17"/>
<keyword evidence="1" id="KW-0472">Membrane</keyword>
<feature type="transmembrane region" description="Helical" evidence="1">
    <location>
        <begin position="36"/>
        <end position="60"/>
    </location>
</feature>
<keyword evidence="1" id="KW-0812">Transmembrane</keyword>
<organism evidence="2">
    <name type="scientific">Amphimedon queenslandica</name>
    <name type="common">Sponge</name>
    <dbReference type="NCBI Taxonomy" id="400682"/>
    <lineage>
        <taxon>Eukaryota</taxon>
        <taxon>Metazoa</taxon>
        <taxon>Porifera</taxon>
        <taxon>Demospongiae</taxon>
        <taxon>Heteroscleromorpha</taxon>
        <taxon>Haplosclerida</taxon>
        <taxon>Niphatidae</taxon>
        <taxon>Amphimedon</taxon>
    </lineage>
</organism>
<protein>
    <submittedName>
        <fullName evidence="2">Uncharacterized protein</fullName>
    </submittedName>
</protein>
<keyword evidence="1" id="KW-1133">Transmembrane helix</keyword>
<proteinExistence type="predicted"/>
<sequence>LLPVLNFGIICMIMKLKLFFVIKTFVLILQYARNQMAPAVVTSILVLLALFIAVSGRLAVCLHGPEPCSFDPDNDTMTASFCGVLYTAKRDELMSARIKNIPVYVQTKYGPEKNDDVHFCLPITPSVIYSELSIKRSSPLIATAGGSGYGGTK</sequence>
<evidence type="ECO:0000256" key="1">
    <source>
        <dbReference type="SAM" id="Phobius"/>
    </source>
</evidence>
<reference evidence="2" key="1">
    <citation type="submission" date="2017-05" db="UniProtKB">
        <authorList>
            <consortium name="EnsemblMetazoa"/>
        </authorList>
    </citation>
    <scope>IDENTIFICATION</scope>
</reference>
<dbReference type="InParanoid" id="A0A1X7UV17"/>
<dbReference type="EnsemblMetazoa" id="Aqu2.1.31227_001">
    <property type="protein sequence ID" value="Aqu2.1.31227_001"/>
    <property type="gene ID" value="Aqu2.1.31227"/>
</dbReference>
<name>A0A1X7UV17_AMPQE</name>
<accession>A0A1X7UV17</accession>